<accession>A0A3M7S972</accession>
<name>A0A3M7S972_BRAPC</name>
<dbReference type="InterPro" id="IPR013761">
    <property type="entry name" value="SAM/pointed_sf"/>
</dbReference>
<proteinExistence type="predicted"/>
<sequence>MTKSRAFLKRLGMEHFAEQFENCGLGNLSNLFQLEAKDLAISLGVQAPGDQKHILDELRRIAESFTQHLSQQTNQNSYTPFSQTLNHNALVAEQFNVLKQQSIFNLIRSQQQMANDFQTMAPNQMQANGFLV</sequence>
<dbReference type="PROSITE" id="PS50105">
    <property type="entry name" value="SAM_DOMAIN"/>
    <property type="match status" value="1"/>
</dbReference>
<dbReference type="Proteomes" id="UP000276133">
    <property type="component" value="Unassembled WGS sequence"/>
</dbReference>
<dbReference type="AlphaFoldDB" id="A0A3M7S972"/>
<evidence type="ECO:0000313" key="2">
    <source>
        <dbReference type="EMBL" id="RNA32138.1"/>
    </source>
</evidence>
<dbReference type="Gene3D" id="1.10.150.50">
    <property type="entry name" value="Transcription Factor, Ets-1"/>
    <property type="match status" value="1"/>
</dbReference>
<dbReference type="SUPFAM" id="SSF47769">
    <property type="entry name" value="SAM/Pointed domain"/>
    <property type="match status" value="1"/>
</dbReference>
<reference evidence="2 3" key="1">
    <citation type="journal article" date="2018" name="Sci. Rep.">
        <title>Genomic signatures of local adaptation to the degree of environmental predictability in rotifers.</title>
        <authorList>
            <person name="Franch-Gras L."/>
            <person name="Hahn C."/>
            <person name="Garcia-Roger E.M."/>
            <person name="Carmona M.J."/>
            <person name="Serra M."/>
            <person name="Gomez A."/>
        </authorList>
    </citation>
    <scope>NUCLEOTIDE SEQUENCE [LARGE SCALE GENOMIC DNA]</scope>
    <source>
        <strain evidence="2">HYR1</strain>
    </source>
</reference>
<comment type="caution">
    <text evidence="2">The sequence shown here is derived from an EMBL/GenBank/DDBJ whole genome shotgun (WGS) entry which is preliminary data.</text>
</comment>
<dbReference type="InterPro" id="IPR001660">
    <property type="entry name" value="SAM"/>
</dbReference>
<keyword evidence="3" id="KW-1185">Reference proteome</keyword>
<dbReference type="CDD" id="cd09487">
    <property type="entry name" value="SAM_superfamily"/>
    <property type="match status" value="1"/>
</dbReference>
<evidence type="ECO:0000313" key="3">
    <source>
        <dbReference type="Proteomes" id="UP000276133"/>
    </source>
</evidence>
<feature type="domain" description="SAM" evidence="1">
    <location>
        <begin position="1"/>
        <end position="64"/>
    </location>
</feature>
<dbReference type="EMBL" id="REGN01001840">
    <property type="protein sequence ID" value="RNA32138.1"/>
    <property type="molecule type" value="Genomic_DNA"/>
</dbReference>
<organism evidence="2 3">
    <name type="scientific">Brachionus plicatilis</name>
    <name type="common">Marine rotifer</name>
    <name type="synonym">Brachionus muelleri</name>
    <dbReference type="NCBI Taxonomy" id="10195"/>
    <lineage>
        <taxon>Eukaryota</taxon>
        <taxon>Metazoa</taxon>
        <taxon>Spiralia</taxon>
        <taxon>Gnathifera</taxon>
        <taxon>Rotifera</taxon>
        <taxon>Eurotatoria</taxon>
        <taxon>Monogononta</taxon>
        <taxon>Pseudotrocha</taxon>
        <taxon>Ploima</taxon>
        <taxon>Brachionidae</taxon>
        <taxon>Brachionus</taxon>
    </lineage>
</organism>
<protein>
    <recommendedName>
        <fullName evidence="1">SAM domain-containing protein</fullName>
    </recommendedName>
</protein>
<gene>
    <name evidence="2" type="ORF">BpHYR1_029825</name>
</gene>
<evidence type="ECO:0000259" key="1">
    <source>
        <dbReference type="PROSITE" id="PS50105"/>
    </source>
</evidence>
<dbReference type="Pfam" id="PF07647">
    <property type="entry name" value="SAM_2"/>
    <property type="match status" value="1"/>
</dbReference>